<name>A0A7L8KBD8_ECOLX</name>
<reference evidence="1" key="1">
    <citation type="journal article" date="2020" name="Commun. Biol.">
        <title>Highly efficient gene transfer in the mouse gut microbiota is enabled by the Incl2 conjugative plasmid TP114.</title>
        <authorList>
            <person name="Neil K."/>
            <person name="Allard N."/>
            <person name="Grenier F."/>
            <person name="Burrus V."/>
            <person name="Rodrigue S."/>
        </authorList>
    </citation>
    <scope>NUCLEOTIDE SEQUENCE</scope>
    <source>
        <strain evidence="1">BM21</strain>
    </source>
</reference>
<keyword evidence="1" id="KW-0614">Plasmid</keyword>
<proteinExistence type="predicted"/>
<dbReference type="AlphaFoldDB" id="A0A7L8KBD8"/>
<geneLocation type="plasmid" evidence="1">
    <name>pRts1</name>
</geneLocation>
<organism evidence="1">
    <name type="scientific">Escherichia coli</name>
    <dbReference type="NCBI Taxonomy" id="562"/>
    <lineage>
        <taxon>Bacteria</taxon>
        <taxon>Pseudomonadati</taxon>
        <taxon>Pseudomonadota</taxon>
        <taxon>Gammaproteobacteria</taxon>
        <taxon>Enterobacterales</taxon>
        <taxon>Enterobacteriaceae</taxon>
        <taxon>Escherichia</taxon>
    </lineage>
</organism>
<protein>
    <submittedName>
        <fullName evidence="1">Uncharacterized protein</fullName>
    </submittedName>
</protein>
<sequence length="142" mass="16689">MFKKRSAVKTKRFHTVERISIILSPDFVDKIMQYRKLTRTILPIPHLRDLTALQKQNVTHYTVRGIQPLAYQQRAGHLVRRILFSLSVFVTKEVNILFTIKDERWAEPDVLEITPNQVIHCFQRELAIPLAPDNLRCTISFH</sequence>
<accession>A0A7L8KBD8</accession>
<dbReference type="EMBL" id="MN626604">
    <property type="protein sequence ID" value="QOE89672.1"/>
    <property type="molecule type" value="Genomic_DNA"/>
</dbReference>
<evidence type="ECO:0000313" key="1">
    <source>
        <dbReference type="EMBL" id="QOE89672.1"/>
    </source>
</evidence>
<gene>
    <name evidence="1" type="primary">pRts1_32</name>
</gene>